<feature type="region of interest" description="Disordered" evidence="1">
    <location>
        <begin position="244"/>
        <end position="269"/>
    </location>
</feature>
<dbReference type="InterPro" id="IPR002909">
    <property type="entry name" value="IPT_dom"/>
</dbReference>
<evidence type="ECO:0000313" key="4">
    <source>
        <dbReference type="Proteomes" id="UP000501868"/>
    </source>
</evidence>
<dbReference type="Proteomes" id="UP000501868">
    <property type="component" value="Chromosome"/>
</dbReference>
<evidence type="ECO:0000313" key="3">
    <source>
        <dbReference type="EMBL" id="QIZ08548.1"/>
    </source>
</evidence>
<evidence type="ECO:0000256" key="1">
    <source>
        <dbReference type="SAM" id="MobiDB-lite"/>
    </source>
</evidence>
<name>A0A6H1P4V7_PRIMG</name>
<organism evidence="3 4">
    <name type="scientific">Priestia megaterium</name>
    <name type="common">Bacillus megaterium</name>
    <dbReference type="NCBI Taxonomy" id="1404"/>
    <lineage>
        <taxon>Bacteria</taxon>
        <taxon>Bacillati</taxon>
        <taxon>Bacillota</taxon>
        <taxon>Bacilli</taxon>
        <taxon>Bacillales</taxon>
        <taxon>Bacillaceae</taxon>
        <taxon>Priestia</taxon>
    </lineage>
</organism>
<protein>
    <recommendedName>
        <fullName evidence="2">IPT/TIG domain-containing protein</fullName>
    </recommendedName>
</protein>
<dbReference type="SUPFAM" id="SSF81296">
    <property type="entry name" value="E set domains"/>
    <property type="match status" value="1"/>
</dbReference>
<dbReference type="EMBL" id="CP051128">
    <property type="protein sequence ID" value="QIZ08548.1"/>
    <property type="molecule type" value="Genomic_DNA"/>
</dbReference>
<feature type="compositionally biased region" description="Gly residues" evidence="1">
    <location>
        <begin position="248"/>
        <end position="266"/>
    </location>
</feature>
<dbReference type="Gene3D" id="2.60.40.10">
    <property type="entry name" value="Immunoglobulins"/>
    <property type="match status" value="1"/>
</dbReference>
<sequence>MSITLGNVLNPVSLVSLSVNSQSIASLASSQDRMQYHKAVLESVGITSLSSLGSLNLSGNLIPQAGVTKPSSNLIATTTYFQSAYKAISTGTTKNSVLQPFGGQASVLKAVPIPSQTVYAASGPSVTTQVNIDTAYWVSTEINIQDNTTVVLKQPQRYLILIAEKITVGQNVTFTWERPTKASPAKPWKPATPPQAPTSSTLVGINGTNGTHGVKGGRGPDGHSAPEIELWVLDMTGRPAFDLNGQDGTAGGAGQDGGNGGQGGRGKPAQLDWAGFCKSGAGAGGNGGAGGNAGIGGDGGNGGSGGRLYIYAPQTVINSYISGFDVAVEGGRGGVGGQPGNPGYGGEGGPVGASVKANLGAVCGPGSRTAGSRGPDGYYASLGLTGSNGVKLPEPIRISVIDPDDFRRKMLEPAIFETSPAYAFTEENVTVKGKRFTTSDVVLIDGVPAKTIVYSDTAIQFLVPFINGGQHTVQVKQADGTLSNKASLYIKPKIQSILQDGIDKEYPNRVCPGKKVTLIGSGFTDNAIVRIHGQEMTDVRLLGPTQLEFTLVRPNTVAENASGEQVTAQVVLADGTPSNTFDLVLDTFHMLVLGDSVSWGQGLGPHEKHYSLVSSAVKSRLGNIGSYTQVLAHSGAIIGVEDTSSNSVWDGEVPTSYPTILQQVDHVVGEPDKVDLIILDGGINDVNLRVVLNPFTNIDLTPFHRKYFLDHAKNLLEKVHSTFKKAKIIMTGYYPPVSEHSDLTAVEVLLVALGVATSGVPGGVVSGFLTKHHLDIIHARSMQLRSESKTFLQQAVDEINAEKGGVPRIFFADPNIGPEHAALTNDPYVFGINLDLSPQDLIAAERLVSCTEAGCTGVDFEICKRASMGHPNQKGAQAYANAIYPFL</sequence>
<dbReference type="InterPro" id="IPR036514">
    <property type="entry name" value="SGNH_hydro_sf"/>
</dbReference>
<dbReference type="Gene3D" id="3.40.50.1110">
    <property type="entry name" value="SGNH hydrolase"/>
    <property type="match status" value="1"/>
</dbReference>
<dbReference type="InterPro" id="IPR013783">
    <property type="entry name" value="Ig-like_fold"/>
</dbReference>
<dbReference type="Pfam" id="PF01833">
    <property type="entry name" value="TIG"/>
    <property type="match status" value="1"/>
</dbReference>
<feature type="region of interest" description="Disordered" evidence="1">
    <location>
        <begin position="179"/>
        <end position="200"/>
    </location>
</feature>
<reference evidence="3 4" key="1">
    <citation type="submission" date="2020-04" db="EMBL/GenBank/DDBJ databases">
        <title>Genome-Wide Identification of 5-Methylcytosine Sites in Bacterial Genomes By High-Throughput Sequencing of MspJI Restriction Fragments.</title>
        <authorList>
            <person name="Wu V."/>
        </authorList>
    </citation>
    <scope>NUCLEOTIDE SEQUENCE [LARGE SCALE GENOMIC DNA]</scope>
    <source>
        <strain evidence="3 4">S2</strain>
    </source>
</reference>
<dbReference type="AlphaFoldDB" id="A0A6H1P4V7"/>
<dbReference type="InterPro" id="IPR014756">
    <property type="entry name" value="Ig_E-set"/>
</dbReference>
<gene>
    <name evidence="3" type="ORF">HFZ78_19040</name>
</gene>
<accession>A0A6H1P4V7</accession>
<proteinExistence type="predicted"/>
<reference evidence="3 4" key="2">
    <citation type="submission" date="2020-04" db="EMBL/GenBank/DDBJ databases">
        <authorList>
            <person name="Fomenkov A."/>
            <person name="Anton B.P."/>
            <person name="Roberts R.J."/>
        </authorList>
    </citation>
    <scope>NUCLEOTIDE SEQUENCE [LARGE SCALE GENOMIC DNA]</scope>
    <source>
        <strain evidence="3 4">S2</strain>
    </source>
</reference>
<dbReference type="CDD" id="cd00229">
    <property type="entry name" value="SGNH_hydrolase"/>
    <property type="match status" value="1"/>
</dbReference>
<feature type="domain" description="IPT/TIG" evidence="2">
    <location>
        <begin position="418"/>
        <end position="484"/>
    </location>
</feature>
<dbReference type="SUPFAM" id="SSF52266">
    <property type="entry name" value="SGNH hydrolase"/>
    <property type="match status" value="1"/>
</dbReference>
<evidence type="ECO:0000259" key="2">
    <source>
        <dbReference type="Pfam" id="PF01833"/>
    </source>
</evidence>